<keyword evidence="2" id="KW-0433">Leucine-rich repeat</keyword>
<dbReference type="PANTHER" id="PTHR33463:SF179">
    <property type="entry name" value="NB-ARC DOMAIN-CONTAINING PROTEIN"/>
    <property type="match status" value="1"/>
</dbReference>
<dbReference type="InterPro" id="IPR057135">
    <property type="entry name" value="At4g27190-like_LRR"/>
</dbReference>
<feature type="compositionally biased region" description="Polar residues" evidence="7">
    <location>
        <begin position="133"/>
        <end position="142"/>
    </location>
</feature>
<comment type="caution">
    <text evidence="11">The sequence shown here is derived from an EMBL/GenBank/DDBJ whole genome shotgun (WGS) entry which is preliminary data.</text>
</comment>
<dbReference type="InterPro" id="IPR027417">
    <property type="entry name" value="P-loop_NTPase"/>
</dbReference>
<feature type="compositionally biased region" description="Basic and acidic residues" evidence="7">
    <location>
        <begin position="69"/>
        <end position="87"/>
    </location>
</feature>
<comment type="similarity">
    <text evidence="1">Belongs to the disease resistance NB-LRR family.</text>
</comment>
<dbReference type="Pfam" id="PF23247">
    <property type="entry name" value="LRR_RPS2"/>
    <property type="match status" value="1"/>
</dbReference>
<dbReference type="Proteomes" id="UP001634007">
    <property type="component" value="Unassembled WGS sequence"/>
</dbReference>
<dbReference type="Pfam" id="PF23559">
    <property type="entry name" value="WHD_DRP"/>
    <property type="match status" value="1"/>
</dbReference>
<evidence type="ECO:0000256" key="3">
    <source>
        <dbReference type="ARBA" id="ARBA00022737"/>
    </source>
</evidence>
<proteinExistence type="inferred from homology"/>
<dbReference type="GO" id="GO:0005524">
    <property type="term" value="F:ATP binding"/>
    <property type="evidence" value="ECO:0007669"/>
    <property type="project" value="UniProtKB-KW"/>
</dbReference>
<gene>
    <name evidence="11" type="ORF">ACJRO7_009616</name>
</gene>
<evidence type="ECO:0008006" key="13">
    <source>
        <dbReference type="Google" id="ProtNLM"/>
    </source>
</evidence>
<dbReference type="InterPro" id="IPR001611">
    <property type="entry name" value="Leu-rich_rpt"/>
</dbReference>
<evidence type="ECO:0000256" key="5">
    <source>
        <dbReference type="ARBA" id="ARBA00022821"/>
    </source>
</evidence>
<sequence>MPKERDPFRKYVDDLKNRKWKCKFCGTEFAGSTPRIRAHLAGIPGYGIKACERVEDPVRAEALETFDGKGSRLDKSTRGTSGKETERTVFGASQSVLPSDDASNPTDTQNSNRHGCALQQPSCNWLTGTGTASSCPQDQVSLPPSDMPLDNLDNIQQSDPSNRGLDNENASSIQQLPMDSWASSCLDFSELPALGELPALALTDMDSCMPSSSQSPYNAPPSSHILPCGTDLIGPSSLPDMNEGVPMTSHPNTGNNFEENRALKRKLELLYSKEAIIRDELGFAVSLFLKEPRMEVANLLANVERLKRFCPEAAREDCLPLHQQVDTLMHEAEDLMRPDRGLFEVRETKVGKLLEEKMVGEAFRRNTSKIMEFLVGNQISRLGIYGMGGVGKTTIMVHIHNRLLEEANYGNVLWITMSQDINTQMLQDAIAEELELDKLPKKDVRKRAAMLCHCFEKRGNSTVILDDVWESFDLKEVGIPIESDGIKLVLTTRSFKVCNQMQCEKMIKIEPLSDIEAESLFFEEFGSKVALNLNSKAVVKSIVKECAGLPLAVITVARSMRGVTDEFEWTNCLEKLRESDMGQTDMEKVLKKLEFSYNLLGDHAVQQCFLSCAFYPEDELIDKFKLIELFIDQGLIGQSNTREKQYARGLTILNKLEDACLLENHEGKMKMHDLIRDMALHIMSATSIVKARKQLRTIPPEEHWTDALEKVSLMENYIEEFPLNMSPNCPKLSTFLLNTSLLHDLVIPDSFFKHLWRLKVLDLSGCRIRKLPDSILDLVNLTALLLKGCHKLHRIPHLGKLRFLRKLDISFCVRVKAVKGLEMLVNLRYLDMITTRIVRLPKGTLGALLNLQYLGVGQVNGEEITKLWALETLICYFDNVDDFNKFVRVVSKRENNLCYYRITMHQKDLGVAKPTGFGVLFRDCERSVNILGSIVSAKRESNGSGSGICILIPQDVRNLKAWCCNGATNLSDMGPLEKLEELQIRFWSNLRVLCGGQDEEVIDIHDSPTRTPTPLLLRSLEDLEISYCPKLKYLIGHEPKFSLPHLRRIRILYCEEMVGITVAATSPPPYPSLAFPSLKEIKVEGCDKMKRVVESEWLPHFPNLRRIEVQYCNDMEEIIGGLSSYMSVEEISPKWLLVEGRHELPLHLQNLQTIQVIGCEGMAELTSGAGQGQEGSITTPVNNTPSSSQSSISLPELNSLYLRSLPQLKSLCEVPITCNSMKNLVVIGCPELNKIPVELQLCDIEDLPYIEVEGKEKWKTLIWDHPDAQAYLQSHLVFKGSRCILKGWRNSCELSI</sequence>
<accession>A0ABD3LEX6</accession>
<evidence type="ECO:0000256" key="2">
    <source>
        <dbReference type="ARBA" id="ARBA00022614"/>
    </source>
</evidence>
<feature type="compositionally biased region" description="Low complexity" evidence="7">
    <location>
        <begin position="1176"/>
        <end position="1192"/>
    </location>
</feature>
<dbReference type="InterPro" id="IPR002182">
    <property type="entry name" value="NB-ARC"/>
</dbReference>
<dbReference type="SUPFAM" id="SSF52058">
    <property type="entry name" value="L domain-like"/>
    <property type="match status" value="1"/>
</dbReference>
<dbReference type="PRINTS" id="PR00364">
    <property type="entry name" value="DISEASERSIST"/>
</dbReference>
<dbReference type="Gene3D" id="1.10.10.10">
    <property type="entry name" value="Winged helix-like DNA-binding domain superfamily/Winged helix DNA-binding domain"/>
    <property type="match status" value="1"/>
</dbReference>
<feature type="region of interest" description="Disordered" evidence="7">
    <location>
        <begin position="69"/>
        <end position="115"/>
    </location>
</feature>
<dbReference type="Gene3D" id="1.10.8.430">
    <property type="entry name" value="Helical domain of apoptotic protease-activating factors"/>
    <property type="match status" value="1"/>
</dbReference>
<evidence type="ECO:0000259" key="10">
    <source>
        <dbReference type="Pfam" id="PF23559"/>
    </source>
</evidence>
<dbReference type="Gene3D" id="3.80.10.10">
    <property type="entry name" value="Ribonuclease Inhibitor"/>
    <property type="match status" value="1"/>
</dbReference>
<evidence type="ECO:0000256" key="7">
    <source>
        <dbReference type="SAM" id="MobiDB-lite"/>
    </source>
</evidence>
<dbReference type="Gene3D" id="3.40.50.300">
    <property type="entry name" value="P-loop containing nucleotide triphosphate hydrolases"/>
    <property type="match status" value="1"/>
</dbReference>
<keyword evidence="5" id="KW-0611">Plant defense</keyword>
<evidence type="ECO:0000256" key="1">
    <source>
        <dbReference type="ARBA" id="ARBA00008894"/>
    </source>
</evidence>
<feature type="domain" description="Disease resistance protein winged helix" evidence="10">
    <location>
        <begin position="615"/>
        <end position="679"/>
    </location>
</feature>
<feature type="region of interest" description="Disordered" evidence="7">
    <location>
        <begin position="1167"/>
        <end position="1192"/>
    </location>
</feature>
<name>A0ABD3LEX6_EUCGL</name>
<dbReference type="InterPro" id="IPR036388">
    <property type="entry name" value="WH-like_DNA-bd_sf"/>
</dbReference>
<evidence type="ECO:0000313" key="12">
    <source>
        <dbReference type="Proteomes" id="UP001634007"/>
    </source>
</evidence>
<dbReference type="PROSITE" id="PS51450">
    <property type="entry name" value="LRR"/>
    <property type="match status" value="1"/>
</dbReference>
<feature type="compositionally biased region" description="Polar residues" evidence="7">
    <location>
        <begin position="91"/>
        <end position="115"/>
    </location>
</feature>
<feature type="domain" description="Disease resistance protein At4g27190-like leucine-rich repeats" evidence="9">
    <location>
        <begin position="1069"/>
        <end position="1119"/>
    </location>
</feature>
<keyword evidence="3" id="KW-0677">Repeat</keyword>
<dbReference type="InterPro" id="IPR042197">
    <property type="entry name" value="Apaf_helical"/>
</dbReference>
<dbReference type="SUPFAM" id="SSF52540">
    <property type="entry name" value="P-loop containing nucleoside triphosphate hydrolases"/>
    <property type="match status" value="1"/>
</dbReference>
<evidence type="ECO:0000256" key="6">
    <source>
        <dbReference type="ARBA" id="ARBA00022840"/>
    </source>
</evidence>
<protein>
    <recommendedName>
        <fullName evidence="13">NB-ARC domain-containing protein</fullName>
    </recommendedName>
</protein>
<dbReference type="Pfam" id="PF00931">
    <property type="entry name" value="NB-ARC"/>
    <property type="match status" value="1"/>
</dbReference>
<feature type="region of interest" description="Disordered" evidence="7">
    <location>
        <begin position="133"/>
        <end position="169"/>
    </location>
</feature>
<keyword evidence="4" id="KW-0547">Nucleotide-binding</keyword>
<evidence type="ECO:0000256" key="4">
    <source>
        <dbReference type="ARBA" id="ARBA00022741"/>
    </source>
</evidence>
<dbReference type="InterPro" id="IPR058922">
    <property type="entry name" value="WHD_DRP"/>
</dbReference>
<evidence type="ECO:0000313" key="11">
    <source>
        <dbReference type="EMBL" id="KAL3748402.1"/>
    </source>
</evidence>
<evidence type="ECO:0000259" key="8">
    <source>
        <dbReference type="Pfam" id="PF00931"/>
    </source>
</evidence>
<feature type="domain" description="NB-ARC" evidence="8">
    <location>
        <begin position="367"/>
        <end position="522"/>
    </location>
</feature>
<dbReference type="EMBL" id="JBJKBG010000002">
    <property type="protein sequence ID" value="KAL3748402.1"/>
    <property type="molecule type" value="Genomic_DNA"/>
</dbReference>
<dbReference type="InterPro" id="IPR032675">
    <property type="entry name" value="LRR_dom_sf"/>
</dbReference>
<keyword evidence="12" id="KW-1185">Reference proteome</keyword>
<reference evidence="11 12" key="1">
    <citation type="submission" date="2024-11" db="EMBL/GenBank/DDBJ databases">
        <title>Chromosome-level genome assembly of Eucalyptus globulus Labill. provides insights into its genome evolution.</title>
        <authorList>
            <person name="Li X."/>
        </authorList>
    </citation>
    <scope>NUCLEOTIDE SEQUENCE [LARGE SCALE GENOMIC DNA]</scope>
    <source>
        <strain evidence="11">CL2024</strain>
        <tissue evidence="11">Fresh tender leaves</tissue>
    </source>
</reference>
<dbReference type="FunFam" id="3.40.50.300:FF:001091">
    <property type="entry name" value="Probable disease resistance protein At1g61300"/>
    <property type="match status" value="1"/>
</dbReference>
<dbReference type="InterPro" id="IPR050905">
    <property type="entry name" value="Plant_NBS-LRR"/>
</dbReference>
<organism evidence="11 12">
    <name type="scientific">Eucalyptus globulus</name>
    <name type="common">Tasmanian blue gum</name>
    <dbReference type="NCBI Taxonomy" id="34317"/>
    <lineage>
        <taxon>Eukaryota</taxon>
        <taxon>Viridiplantae</taxon>
        <taxon>Streptophyta</taxon>
        <taxon>Embryophyta</taxon>
        <taxon>Tracheophyta</taxon>
        <taxon>Spermatophyta</taxon>
        <taxon>Magnoliopsida</taxon>
        <taxon>eudicotyledons</taxon>
        <taxon>Gunneridae</taxon>
        <taxon>Pentapetalae</taxon>
        <taxon>rosids</taxon>
        <taxon>malvids</taxon>
        <taxon>Myrtales</taxon>
        <taxon>Myrtaceae</taxon>
        <taxon>Myrtoideae</taxon>
        <taxon>Eucalypteae</taxon>
        <taxon>Eucalyptus</taxon>
    </lineage>
</organism>
<keyword evidence="6" id="KW-0067">ATP-binding</keyword>
<evidence type="ECO:0000259" key="9">
    <source>
        <dbReference type="Pfam" id="PF23247"/>
    </source>
</evidence>
<dbReference type="GO" id="GO:0006952">
    <property type="term" value="P:defense response"/>
    <property type="evidence" value="ECO:0007669"/>
    <property type="project" value="UniProtKB-KW"/>
</dbReference>
<dbReference type="PANTHER" id="PTHR33463">
    <property type="entry name" value="NB-ARC DOMAIN-CONTAINING PROTEIN-RELATED"/>
    <property type="match status" value="1"/>
</dbReference>